<sequence length="82" mass="9997">MMFNYDSFAKLRIFRNKAIVRWLNVVNAYRKGVCLRVNSLWLTWYENNVDKSYFRPNKQSFGHLGEQNCFHLFLYKINEILL</sequence>
<dbReference type="EMBL" id="CACRSZ010000076">
    <property type="protein sequence ID" value="VYT45339.1"/>
    <property type="molecule type" value="Genomic_DNA"/>
</dbReference>
<name>A0A174U689_9BACE</name>
<dbReference type="Proteomes" id="UP000095606">
    <property type="component" value="Unassembled WGS sequence"/>
</dbReference>
<reference evidence="1 3" key="1">
    <citation type="submission" date="2015-09" db="EMBL/GenBank/DDBJ databases">
        <authorList>
            <consortium name="Pathogen Informatics"/>
        </authorList>
    </citation>
    <scope>NUCLEOTIDE SEQUENCE [LARGE SCALE GENOMIC DNA]</scope>
    <source>
        <strain evidence="1 3">2789STDY5834846</strain>
    </source>
</reference>
<reference evidence="2" key="2">
    <citation type="submission" date="2019-11" db="EMBL/GenBank/DDBJ databases">
        <authorList>
            <person name="Feng L."/>
        </authorList>
    </citation>
    <scope>NUCLEOTIDE SEQUENCE</scope>
    <source>
        <strain evidence="2">BfaecisLFYP10</strain>
    </source>
</reference>
<accession>A0A174U689</accession>
<evidence type="ECO:0000313" key="1">
    <source>
        <dbReference type="EMBL" id="CUQ18104.1"/>
    </source>
</evidence>
<accession>A0A6N2WU81</accession>
<organism evidence="1 3">
    <name type="scientific">Bacteroides faecis</name>
    <dbReference type="NCBI Taxonomy" id="674529"/>
    <lineage>
        <taxon>Bacteria</taxon>
        <taxon>Pseudomonadati</taxon>
        <taxon>Bacteroidota</taxon>
        <taxon>Bacteroidia</taxon>
        <taxon>Bacteroidales</taxon>
        <taxon>Bacteroidaceae</taxon>
        <taxon>Bacteroides</taxon>
    </lineage>
</organism>
<proteinExistence type="predicted"/>
<evidence type="ECO:0000313" key="3">
    <source>
        <dbReference type="Proteomes" id="UP000095606"/>
    </source>
</evidence>
<evidence type="ECO:0000313" key="2">
    <source>
        <dbReference type="EMBL" id="VYT45339.1"/>
    </source>
</evidence>
<gene>
    <name evidence="2" type="ORF">BFLFYP10_03454</name>
    <name evidence="1" type="ORF">ERS852461_04469</name>
</gene>
<protein>
    <submittedName>
        <fullName evidence="1">Uncharacterized protein</fullName>
    </submittedName>
</protein>
<dbReference type="AlphaFoldDB" id="A0A174U689"/>
<dbReference type="EMBL" id="CZAE01000029">
    <property type="protein sequence ID" value="CUQ18104.1"/>
    <property type="molecule type" value="Genomic_DNA"/>
</dbReference>